<dbReference type="Proteomes" id="UP001162480">
    <property type="component" value="Chromosome 11"/>
</dbReference>
<accession>A0AA36BA53</accession>
<gene>
    <name evidence="1" type="ORF">OCTVUL_1B031040</name>
</gene>
<sequence length="99" mass="11666">MRLSGHIVRMADERKPKQLYYGEPAEGKRNRCKPKKRLKDDIGTTMKSLAMEPKAIKTHVSDRSGWKTKVWCEVKAFEKDRMTYARLKRDLKKNVTIEK</sequence>
<dbReference type="AlphaFoldDB" id="A0AA36BA53"/>
<reference evidence="1" key="1">
    <citation type="submission" date="2023-08" db="EMBL/GenBank/DDBJ databases">
        <authorList>
            <person name="Alioto T."/>
            <person name="Alioto T."/>
            <person name="Gomez Garrido J."/>
        </authorList>
    </citation>
    <scope>NUCLEOTIDE SEQUENCE</scope>
</reference>
<protein>
    <submittedName>
        <fullName evidence="1">Uncharacterized protein</fullName>
    </submittedName>
</protein>
<name>A0AA36BA53_OCTVU</name>
<evidence type="ECO:0000313" key="2">
    <source>
        <dbReference type="Proteomes" id="UP001162480"/>
    </source>
</evidence>
<evidence type="ECO:0000313" key="1">
    <source>
        <dbReference type="EMBL" id="CAI9729881.1"/>
    </source>
</evidence>
<keyword evidence="2" id="KW-1185">Reference proteome</keyword>
<organism evidence="1 2">
    <name type="scientific">Octopus vulgaris</name>
    <name type="common">Common octopus</name>
    <dbReference type="NCBI Taxonomy" id="6645"/>
    <lineage>
        <taxon>Eukaryota</taxon>
        <taxon>Metazoa</taxon>
        <taxon>Spiralia</taxon>
        <taxon>Lophotrochozoa</taxon>
        <taxon>Mollusca</taxon>
        <taxon>Cephalopoda</taxon>
        <taxon>Coleoidea</taxon>
        <taxon>Octopodiformes</taxon>
        <taxon>Octopoda</taxon>
        <taxon>Incirrata</taxon>
        <taxon>Octopodidae</taxon>
        <taxon>Octopus</taxon>
    </lineage>
</organism>
<proteinExistence type="predicted"/>
<dbReference type="EMBL" id="OX597824">
    <property type="protein sequence ID" value="CAI9729881.1"/>
    <property type="molecule type" value="Genomic_DNA"/>
</dbReference>